<gene>
    <name evidence="2" type="ORF">ESP57_06190</name>
</gene>
<dbReference type="InterPro" id="IPR001387">
    <property type="entry name" value="Cro/C1-type_HTH"/>
</dbReference>
<sequence>MGDVVEFTRAADGYEVEQGAPRTAPSPGGSKPLWRHALGEVLRGERLGQERILTEVAATAGVSPQYLSEIERGRKEPSSEVLGSVAEALGLDLVDIVQRVGWLLGERREAERREAERRELLRVERSFAFRAGELAPFDVDAQHALAALPDPAFGNAATNAYLLAA</sequence>
<comment type="caution">
    <text evidence="2">The sequence shown here is derived from an EMBL/GenBank/DDBJ whole genome shotgun (WGS) entry which is preliminary data.</text>
</comment>
<dbReference type="SUPFAM" id="SSF47413">
    <property type="entry name" value="lambda repressor-like DNA-binding domains"/>
    <property type="match status" value="1"/>
</dbReference>
<dbReference type="EMBL" id="SDPO01000002">
    <property type="protein sequence ID" value="RXZ48586.1"/>
    <property type="molecule type" value="Genomic_DNA"/>
</dbReference>
<evidence type="ECO:0000259" key="1">
    <source>
        <dbReference type="PROSITE" id="PS50943"/>
    </source>
</evidence>
<dbReference type="SMART" id="SM00530">
    <property type="entry name" value="HTH_XRE"/>
    <property type="match status" value="1"/>
</dbReference>
<accession>A0A4Q2JP16</accession>
<dbReference type="Proteomes" id="UP000292935">
    <property type="component" value="Unassembled WGS sequence"/>
</dbReference>
<dbReference type="PROSITE" id="PS50943">
    <property type="entry name" value="HTH_CROC1"/>
    <property type="match status" value="1"/>
</dbReference>
<reference evidence="2 3" key="1">
    <citation type="submission" date="2019-01" db="EMBL/GenBank/DDBJ databases">
        <authorList>
            <person name="Li J."/>
        </authorList>
    </citation>
    <scope>NUCLEOTIDE SEQUENCE [LARGE SCALE GENOMIC DNA]</scope>
    <source>
        <strain evidence="2 3">CCUG 35506</strain>
    </source>
</reference>
<name>A0A4Q2JP16_9MICO</name>
<dbReference type="CDD" id="cd00093">
    <property type="entry name" value="HTH_XRE"/>
    <property type="match status" value="1"/>
</dbReference>
<dbReference type="OrthoDB" id="3188736at2"/>
<keyword evidence="3" id="KW-1185">Reference proteome</keyword>
<dbReference type="AlphaFoldDB" id="A0A4Q2JP16"/>
<evidence type="ECO:0000313" key="2">
    <source>
        <dbReference type="EMBL" id="RXZ48586.1"/>
    </source>
</evidence>
<organism evidence="2 3">
    <name type="scientific">Agromyces fucosus</name>
    <dbReference type="NCBI Taxonomy" id="41985"/>
    <lineage>
        <taxon>Bacteria</taxon>
        <taxon>Bacillati</taxon>
        <taxon>Actinomycetota</taxon>
        <taxon>Actinomycetes</taxon>
        <taxon>Micrococcales</taxon>
        <taxon>Microbacteriaceae</taxon>
        <taxon>Agromyces</taxon>
    </lineage>
</organism>
<feature type="domain" description="HTH cro/C1-type" evidence="1">
    <location>
        <begin position="53"/>
        <end position="96"/>
    </location>
</feature>
<proteinExistence type="predicted"/>
<evidence type="ECO:0000313" key="3">
    <source>
        <dbReference type="Proteomes" id="UP000292935"/>
    </source>
</evidence>
<protein>
    <submittedName>
        <fullName evidence="2">XRE family transcriptional regulator</fullName>
    </submittedName>
</protein>
<dbReference type="InterPro" id="IPR010982">
    <property type="entry name" value="Lambda_DNA-bd_dom_sf"/>
</dbReference>
<dbReference type="GO" id="GO:0003677">
    <property type="term" value="F:DNA binding"/>
    <property type="evidence" value="ECO:0007669"/>
    <property type="project" value="InterPro"/>
</dbReference>
<dbReference type="RefSeq" id="WP_129230935.1">
    <property type="nucleotide sequence ID" value="NZ_SDPO01000002.1"/>
</dbReference>
<dbReference type="Pfam" id="PF01381">
    <property type="entry name" value="HTH_3"/>
    <property type="match status" value="1"/>
</dbReference>
<dbReference type="Gene3D" id="1.10.260.40">
    <property type="entry name" value="lambda repressor-like DNA-binding domains"/>
    <property type="match status" value="1"/>
</dbReference>